<evidence type="ECO:0000259" key="2">
    <source>
        <dbReference type="Pfam" id="PF23622"/>
    </source>
</evidence>
<evidence type="ECO:0008006" key="5">
    <source>
        <dbReference type="Google" id="ProtNLM"/>
    </source>
</evidence>
<evidence type="ECO:0000313" key="3">
    <source>
        <dbReference type="EMBL" id="KAF5939061.1"/>
    </source>
</evidence>
<dbReference type="SUPFAM" id="SSF52047">
    <property type="entry name" value="RNI-like"/>
    <property type="match status" value="1"/>
</dbReference>
<reference evidence="4" key="1">
    <citation type="journal article" date="2020" name="Nat. Commun.">
        <title>Genome assembly of wild tea tree DASZ reveals pedigree and selection history of tea varieties.</title>
        <authorList>
            <person name="Zhang W."/>
            <person name="Zhang Y."/>
            <person name="Qiu H."/>
            <person name="Guo Y."/>
            <person name="Wan H."/>
            <person name="Zhang X."/>
            <person name="Scossa F."/>
            <person name="Alseekh S."/>
            <person name="Zhang Q."/>
            <person name="Wang P."/>
            <person name="Xu L."/>
            <person name="Schmidt M.H."/>
            <person name="Jia X."/>
            <person name="Li D."/>
            <person name="Zhu A."/>
            <person name="Guo F."/>
            <person name="Chen W."/>
            <person name="Ni D."/>
            <person name="Usadel B."/>
            <person name="Fernie A.R."/>
            <person name="Wen W."/>
        </authorList>
    </citation>
    <scope>NUCLEOTIDE SEQUENCE [LARGE SCALE GENOMIC DNA]</scope>
    <source>
        <strain evidence="4">cv. G240</strain>
    </source>
</reference>
<dbReference type="Proteomes" id="UP000593564">
    <property type="component" value="Unassembled WGS sequence"/>
</dbReference>
<feature type="non-terminal residue" evidence="3">
    <location>
        <position position="1"/>
    </location>
</feature>
<evidence type="ECO:0000313" key="4">
    <source>
        <dbReference type="Proteomes" id="UP000593564"/>
    </source>
</evidence>
<name>A0A7J7GGL8_CAMSI</name>
<feature type="domain" description="F-box" evidence="1">
    <location>
        <begin position="53"/>
        <end position="90"/>
    </location>
</feature>
<dbReference type="AlphaFoldDB" id="A0A7J7GGL8"/>
<dbReference type="InterPro" id="IPR032675">
    <property type="entry name" value="LRR_dom_sf"/>
</dbReference>
<dbReference type="EMBL" id="JACBKZ010000011">
    <property type="protein sequence ID" value="KAF5939061.1"/>
    <property type="molecule type" value="Genomic_DNA"/>
</dbReference>
<dbReference type="InterPro" id="IPR001810">
    <property type="entry name" value="F-box_dom"/>
</dbReference>
<reference evidence="3 4" key="2">
    <citation type="submission" date="2020-07" db="EMBL/GenBank/DDBJ databases">
        <title>Genome assembly of wild tea tree DASZ reveals pedigree and selection history of tea varieties.</title>
        <authorList>
            <person name="Zhang W."/>
        </authorList>
    </citation>
    <scope>NUCLEOTIDE SEQUENCE [LARGE SCALE GENOMIC DNA]</scope>
    <source>
        <strain evidence="4">cv. G240</strain>
        <tissue evidence="3">Leaf</tissue>
    </source>
</reference>
<proteinExistence type="predicted"/>
<dbReference type="Gene3D" id="3.80.10.10">
    <property type="entry name" value="Ribonuclease Inhibitor"/>
    <property type="match status" value="1"/>
</dbReference>
<dbReference type="Pfam" id="PF00646">
    <property type="entry name" value="F-box"/>
    <property type="match status" value="1"/>
</dbReference>
<gene>
    <name evidence="3" type="ORF">HYC85_023320</name>
</gene>
<dbReference type="InterPro" id="IPR055357">
    <property type="entry name" value="LRR_At1g61320_AtMIF1"/>
</dbReference>
<dbReference type="PANTHER" id="PTHR34145">
    <property type="entry name" value="OS02G0105600 PROTEIN"/>
    <property type="match status" value="1"/>
</dbReference>
<dbReference type="Pfam" id="PF23622">
    <property type="entry name" value="LRR_At1g61320_AtMIF1"/>
    <property type="match status" value="1"/>
</dbReference>
<dbReference type="InterPro" id="IPR053772">
    <property type="entry name" value="At1g61320/At1g61330-like"/>
</dbReference>
<sequence>DDENRIPHLRIIFKPLQGRNSTVYSKSKAYKKVVMEDHSAKKGKTSQYDDDRISQLPCNVLNAIFSSLTMREAVRTSVLSTKWRYLWTKSLSNLTFDVPNILDREEYTSIDILYTSEIHKLIIPWKRKLAFLNSVDQLLADLSPDHKIEKLKVHFTFHRNKYGTHLDRWICFAILRGVEELDLSLLEIDYYFFVPLKGSIYDFPCDLLREDGSIGKIKSFLKCLRLAHCNLAPRHTNLIGFNTLTTLDLKWVDLTSNECVCNLLSCCRALEWLSLDKCYSLDYLCIAHPSCVRLKHLNVHDCKGLSVIEISGINLEKFEYKGYKISFVFNEVSRLKTASIHANEGVVWALSALPLDLPQLETLLLYGSFYAEAVIVPKEFPTFSNLKLLSIAEIPTNECDLLWIATLLKATPSLQRLELHIHSNDNMEEPREIKRLPRCLHDYLKEVVITGTCGHFSEIEFAIYILNNAVVLDKMMIDPHPRYYTGNGKWDVLHACDSWKIIGRKRVLEHLTREASSQTVLMIL</sequence>
<evidence type="ECO:0000259" key="1">
    <source>
        <dbReference type="Pfam" id="PF00646"/>
    </source>
</evidence>
<keyword evidence="4" id="KW-1185">Reference proteome</keyword>
<dbReference type="InterPro" id="IPR036047">
    <property type="entry name" value="F-box-like_dom_sf"/>
</dbReference>
<dbReference type="PANTHER" id="PTHR34145:SF28">
    <property type="entry name" value="F-BOX DOMAIN-CONTAINING PROTEIN"/>
    <property type="match status" value="1"/>
</dbReference>
<organism evidence="3 4">
    <name type="scientific">Camellia sinensis</name>
    <name type="common">Tea plant</name>
    <name type="synonym">Thea sinensis</name>
    <dbReference type="NCBI Taxonomy" id="4442"/>
    <lineage>
        <taxon>Eukaryota</taxon>
        <taxon>Viridiplantae</taxon>
        <taxon>Streptophyta</taxon>
        <taxon>Embryophyta</taxon>
        <taxon>Tracheophyta</taxon>
        <taxon>Spermatophyta</taxon>
        <taxon>Magnoliopsida</taxon>
        <taxon>eudicotyledons</taxon>
        <taxon>Gunneridae</taxon>
        <taxon>Pentapetalae</taxon>
        <taxon>asterids</taxon>
        <taxon>Ericales</taxon>
        <taxon>Theaceae</taxon>
        <taxon>Camellia</taxon>
    </lineage>
</organism>
<protein>
    <recommendedName>
        <fullName evidence="5">F-box domain-containing protein</fullName>
    </recommendedName>
</protein>
<comment type="caution">
    <text evidence="3">The sequence shown here is derived from an EMBL/GenBank/DDBJ whole genome shotgun (WGS) entry which is preliminary data.</text>
</comment>
<accession>A0A7J7GGL8</accession>
<feature type="domain" description="At1g61320/AtMIF1 LRR" evidence="2">
    <location>
        <begin position="147"/>
        <end position="482"/>
    </location>
</feature>
<dbReference type="SUPFAM" id="SSF81383">
    <property type="entry name" value="F-box domain"/>
    <property type="match status" value="1"/>
</dbReference>